<protein>
    <submittedName>
        <fullName evidence="1">Uncharacterized protein</fullName>
    </submittedName>
</protein>
<gene>
    <name evidence="1" type="ORF">EJB05_40201</name>
</gene>
<dbReference type="AlphaFoldDB" id="A0A5J9U0E6"/>
<evidence type="ECO:0000313" key="1">
    <source>
        <dbReference type="EMBL" id="TVU16628.1"/>
    </source>
</evidence>
<keyword evidence="2" id="KW-1185">Reference proteome</keyword>
<evidence type="ECO:0000313" key="2">
    <source>
        <dbReference type="Proteomes" id="UP000324897"/>
    </source>
</evidence>
<dbReference type="Proteomes" id="UP000324897">
    <property type="component" value="Unassembled WGS sequence"/>
</dbReference>
<dbReference type="OrthoDB" id="675342at2759"/>
<comment type="caution">
    <text evidence="1">The sequence shown here is derived from an EMBL/GenBank/DDBJ whole genome shotgun (WGS) entry which is preliminary data.</text>
</comment>
<organism evidence="1 2">
    <name type="scientific">Eragrostis curvula</name>
    <name type="common">weeping love grass</name>
    <dbReference type="NCBI Taxonomy" id="38414"/>
    <lineage>
        <taxon>Eukaryota</taxon>
        <taxon>Viridiplantae</taxon>
        <taxon>Streptophyta</taxon>
        <taxon>Embryophyta</taxon>
        <taxon>Tracheophyta</taxon>
        <taxon>Spermatophyta</taxon>
        <taxon>Magnoliopsida</taxon>
        <taxon>Liliopsida</taxon>
        <taxon>Poales</taxon>
        <taxon>Poaceae</taxon>
        <taxon>PACMAD clade</taxon>
        <taxon>Chloridoideae</taxon>
        <taxon>Eragrostideae</taxon>
        <taxon>Eragrostidinae</taxon>
        <taxon>Eragrostis</taxon>
    </lineage>
</organism>
<proteinExistence type="predicted"/>
<name>A0A5J9U0E6_9POAL</name>
<dbReference type="Gramene" id="TVU16628">
    <property type="protein sequence ID" value="TVU16628"/>
    <property type="gene ID" value="EJB05_40201"/>
</dbReference>
<dbReference type="EMBL" id="RWGY01000031">
    <property type="protein sequence ID" value="TVU16628.1"/>
    <property type="molecule type" value="Genomic_DNA"/>
</dbReference>
<reference evidence="1 2" key="1">
    <citation type="journal article" date="2019" name="Sci. Rep.">
        <title>A high-quality genome of Eragrostis curvula grass provides insights into Poaceae evolution and supports new strategies to enhance forage quality.</title>
        <authorList>
            <person name="Carballo J."/>
            <person name="Santos B.A.C.M."/>
            <person name="Zappacosta D."/>
            <person name="Garbus I."/>
            <person name="Selva J.P."/>
            <person name="Gallo C.A."/>
            <person name="Diaz A."/>
            <person name="Albertini E."/>
            <person name="Caccamo M."/>
            <person name="Echenique V."/>
        </authorList>
    </citation>
    <scope>NUCLEOTIDE SEQUENCE [LARGE SCALE GENOMIC DNA]</scope>
    <source>
        <strain evidence="2">cv. Victoria</strain>
        <tissue evidence="1">Leaf</tissue>
    </source>
</reference>
<accession>A0A5J9U0E6</accession>
<sequence length="199" mass="22822">MDPRWTPSTTTGELRKTVLMLRGKKSGLYVKDIYGTRIFGQKRGALFIKMTPLYRELILRAELSAIKDKYNHLASMGMLGWPTYNEERTYLNCLLQLIYRRIDAYKERRLEAGLFYIRPARNNKGPFKVHSPLFGTPVKQALKRRRRQMKRGDILGSYNNGCARAIKASPSATVAAEHMMNLLKYTIASIFIGCIIVLS</sequence>